<dbReference type="Proteomes" id="UP001597168">
    <property type="component" value="Unassembled WGS sequence"/>
</dbReference>
<evidence type="ECO:0000313" key="3">
    <source>
        <dbReference type="Proteomes" id="UP001597168"/>
    </source>
</evidence>
<evidence type="ECO:0000256" key="1">
    <source>
        <dbReference type="SAM" id="SignalP"/>
    </source>
</evidence>
<feature type="chain" id="PRO_5046440165" evidence="1">
    <location>
        <begin position="24"/>
        <end position="461"/>
    </location>
</feature>
<sequence>MTRLLVLVAAVFAACLTAPAAQAAPWTLTVAQRQAYLNYYAPVILKRGDENDGKQGRDWLANFDFDRDGVYATNRANWKLVPQYVAGTAGYERWRVRPTLYTALLEFTGNDGKSLVLLYHVYNAADKDGDEIHDWERVEIVVRGVTGTPGGAGESFANSTVTHHKDHVMRRSYDPDVNFLQTANGRHLMLWQADESDFDLPDAGPHAHELRYVTNTWAYVSGRMAAGGNAEVNISGADDKRNVHYAFVPEGAAGAVAAFGAVPLTFANASAQASRVDNGTKVTWPRVKRLTYELQDLADIVPTHWSQSAWQRHWLATDVVDVRFETPALGIGTGVQRFYNQSRDDAASDLTDGREGYLSKAWFFGAYSAELNEDTPSGSDDFGGFAGTGLDSSGRSRGAVSGDLASHGAYWRQHEFFVHSGGIDDSASREVGVWLPPGWHLAANGGFDGRWQPLFDDRPAA</sequence>
<gene>
    <name evidence="2" type="ORF">ACFQ3T_18510</name>
</gene>
<protein>
    <submittedName>
        <fullName evidence="2">Uncharacterized protein</fullName>
    </submittedName>
</protein>
<dbReference type="PROSITE" id="PS51257">
    <property type="entry name" value="PROKAR_LIPOPROTEIN"/>
    <property type="match status" value="1"/>
</dbReference>
<keyword evidence="3" id="KW-1185">Reference proteome</keyword>
<proteinExistence type="predicted"/>
<dbReference type="EMBL" id="JBHTLK010000092">
    <property type="protein sequence ID" value="MFD1149129.1"/>
    <property type="molecule type" value="Genomic_DNA"/>
</dbReference>
<evidence type="ECO:0000313" key="2">
    <source>
        <dbReference type="EMBL" id="MFD1149129.1"/>
    </source>
</evidence>
<feature type="signal peptide" evidence="1">
    <location>
        <begin position="1"/>
        <end position="23"/>
    </location>
</feature>
<organism evidence="2 3">
    <name type="scientific">Saccharothrix hoggarensis</name>
    <dbReference type="NCBI Taxonomy" id="913853"/>
    <lineage>
        <taxon>Bacteria</taxon>
        <taxon>Bacillati</taxon>
        <taxon>Actinomycetota</taxon>
        <taxon>Actinomycetes</taxon>
        <taxon>Pseudonocardiales</taxon>
        <taxon>Pseudonocardiaceae</taxon>
        <taxon>Saccharothrix</taxon>
    </lineage>
</organism>
<comment type="caution">
    <text evidence="2">The sequence shown here is derived from an EMBL/GenBank/DDBJ whole genome shotgun (WGS) entry which is preliminary data.</text>
</comment>
<reference evidence="3" key="1">
    <citation type="journal article" date="2019" name="Int. J. Syst. Evol. Microbiol.">
        <title>The Global Catalogue of Microorganisms (GCM) 10K type strain sequencing project: providing services to taxonomists for standard genome sequencing and annotation.</title>
        <authorList>
            <consortium name="The Broad Institute Genomics Platform"/>
            <consortium name="The Broad Institute Genome Sequencing Center for Infectious Disease"/>
            <person name="Wu L."/>
            <person name="Ma J."/>
        </authorList>
    </citation>
    <scope>NUCLEOTIDE SEQUENCE [LARGE SCALE GENOMIC DNA]</scope>
    <source>
        <strain evidence="3">CCUG 60214</strain>
    </source>
</reference>
<keyword evidence="1" id="KW-0732">Signal</keyword>
<name>A0ABW3QWS4_9PSEU</name>
<dbReference type="RefSeq" id="WP_380724542.1">
    <property type="nucleotide sequence ID" value="NZ_JBHTLK010000092.1"/>
</dbReference>
<accession>A0ABW3QWS4</accession>